<feature type="transmembrane region" description="Helical" evidence="17">
    <location>
        <begin position="226"/>
        <end position="245"/>
    </location>
</feature>
<protein>
    <recommendedName>
        <fullName evidence="2">non-specific serine/threonine protein kinase</fullName>
        <ecNumber evidence="2">2.7.11.1</ecNumber>
    </recommendedName>
</protein>
<comment type="similarity">
    <text evidence="1">Belongs to the protein kinase superfamily. CAMK Ser/Thr protein kinase family. CaMK subfamily.</text>
</comment>
<dbReference type="Proteomes" id="UP001567538">
    <property type="component" value="Unassembled WGS sequence"/>
</dbReference>
<dbReference type="InterPro" id="IPR017441">
    <property type="entry name" value="Protein_kinase_ATP_BS"/>
</dbReference>
<keyword evidence="9 19" id="KW-0418">Kinase</keyword>
<dbReference type="Gene3D" id="1.10.510.10">
    <property type="entry name" value="Transferase(Phosphotransferase) domain 1"/>
    <property type="match status" value="1"/>
</dbReference>
<dbReference type="GO" id="GO:0046872">
    <property type="term" value="F:metal ion binding"/>
    <property type="evidence" value="ECO:0007669"/>
    <property type="project" value="UniProtKB-KW"/>
</dbReference>
<evidence type="ECO:0000256" key="11">
    <source>
        <dbReference type="ARBA" id="ARBA00022840"/>
    </source>
</evidence>
<evidence type="ECO:0000259" key="18">
    <source>
        <dbReference type="PROSITE" id="PS50011"/>
    </source>
</evidence>
<dbReference type="EMBL" id="JBEAFC010000006">
    <property type="protein sequence ID" value="KAL1554634.1"/>
    <property type="molecule type" value="Genomic_DNA"/>
</dbReference>
<keyword evidence="17" id="KW-1133">Transmembrane helix</keyword>
<evidence type="ECO:0000256" key="9">
    <source>
        <dbReference type="ARBA" id="ARBA00022777"/>
    </source>
</evidence>
<evidence type="ECO:0000256" key="10">
    <source>
        <dbReference type="ARBA" id="ARBA00022837"/>
    </source>
</evidence>
<name>A0ABD1HHV6_SALDI</name>
<evidence type="ECO:0000256" key="17">
    <source>
        <dbReference type="SAM" id="Phobius"/>
    </source>
</evidence>
<evidence type="ECO:0000256" key="7">
    <source>
        <dbReference type="ARBA" id="ARBA00022737"/>
    </source>
</evidence>
<evidence type="ECO:0000256" key="12">
    <source>
        <dbReference type="ARBA" id="ARBA00024334"/>
    </source>
</evidence>
<dbReference type="GO" id="GO:0004674">
    <property type="term" value="F:protein serine/threonine kinase activity"/>
    <property type="evidence" value="ECO:0007669"/>
    <property type="project" value="UniProtKB-KW"/>
</dbReference>
<keyword evidence="5 19" id="KW-0808">Transferase</keyword>
<evidence type="ECO:0000256" key="13">
    <source>
        <dbReference type="ARBA" id="ARBA00047899"/>
    </source>
</evidence>
<dbReference type="InterPro" id="IPR011009">
    <property type="entry name" value="Kinase-like_dom_sf"/>
</dbReference>
<keyword evidence="10" id="KW-0106">Calcium</keyword>
<dbReference type="SUPFAM" id="SSF56112">
    <property type="entry name" value="Protein kinase-like (PK-like)"/>
    <property type="match status" value="1"/>
</dbReference>
<dbReference type="EC" id="2.7.11.1" evidence="2"/>
<feature type="binding site" evidence="15">
    <location>
        <position position="72"/>
    </location>
    <ligand>
        <name>ATP</name>
        <dbReference type="ChEBI" id="CHEBI:30616"/>
    </ligand>
</feature>
<evidence type="ECO:0000256" key="3">
    <source>
        <dbReference type="ARBA" id="ARBA00022527"/>
    </source>
</evidence>
<feature type="compositionally biased region" description="Polar residues" evidence="16">
    <location>
        <begin position="1"/>
        <end position="11"/>
    </location>
</feature>
<keyword evidence="8 15" id="KW-0547">Nucleotide-binding</keyword>
<feature type="domain" description="Protein kinase" evidence="18">
    <location>
        <begin position="43"/>
        <end position="248"/>
    </location>
</feature>
<sequence length="248" mass="28105">MGNCCATPQTSNEKKPNPYLDGKLVPNGGLKSYVLDNPTGHNIEEFYELGRGEFGITYMCTDKSNGEFLACKSISKKKLRTRVDIEDVKREVEIMKHLPKHSNIVTLKGTYEDDSAVHLFMELCEGDELFDRNVARGHYTERAAAAVTRTIVEVIQNCHKHGVIHRDLKPKFFLFSNKKETTPLKAIDFDLSIFFKPGQIFDEIVGSPYYMASEVLKMNYGPEIDVWSVGVILYILLCGVPPFWAETE</sequence>
<keyword evidence="11 15" id="KW-0067">ATP-binding</keyword>
<evidence type="ECO:0000256" key="1">
    <source>
        <dbReference type="ARBA" id="ARBA00005354"/>
    </source>
</evidence>
<dbReference type="InterPro" id="IPR000719">
    <property type="entry name" value="Prot_kinase_dom"/>
</dbReference>
<feature type="region of interest" description="Disordered" evidence="16">
    <location>
        <begin position="1"/>
        <end position="20"/>
    </location>
</feature>
<dbReference type="PROSITE" id="PS00107">
    <property type="entry name" value="PROTEIN_KINASE_ATP"/>
    <property type="match status" value="1"/>
</dbReference>
<dbReference type="PANTHER" id="PTHR24349">
    <property type="entry name" value="SERINE/THREONINE-PROTEIN KINASE"/>
    <property type="match status" value="1"/>
</dbReference>
<keyword evidence="6" id="KW-0479">Metal-binding</keyword>
<comment type="catalytic activity">
    <reaction evidence="14">
        <text>L-seryl-[protein] + ATP = O-phospho-L-seryl-[protein] + ADP + H(+)</text>
        <dbReference type="Rhea" id="RHEA:17989"/>
        <dbReference type="Rhea" id="RHEA-COMP:9863"/>
        <dbReference type="Rhea" id="RHEA-COMP:11604"/>
        <dbReference type="ChEBI" id="CHEBI:15378"/>
        <dbReference type="ChEBI" id="CHEBI:29999"/>
        <dbReference type="ChEBI" id="CHEBI:30616"/>
        <dbReference type="ChEBI" id="CHEBI:83421"/>
        <dbReference type="ChEBI" id="CHEBI:456216"/>
        <dbReference type="EC" id="2.7.11.1"/>
    </reaction>
</comment>
<keyword evidence="20" id="KW-1185">Reference proteome</keyword>
<gene>
    <name evidence="19" type="primary">CPK14</name>
    <name evidence="19" type="ORF">AAHA92_15177</name>
</gene>
<dbReference type="InterPro" id="IPR050205">
    <property type="entry name" value="CDPK_Ser/Thr_kinases"/>
</dbReference>
<comment type="similarity">
    <text evidence="12">Belongs to the protein kinase superfamily. Ser/Thr protein kinase family. CDPK subfamily.</text>
</comment>
<organism evidence="19 20">
    <name type="scientific">Salvia divinorum</name>
    <name type="common">Maria pastora</name>
    <name type="synonym">Diviner's sage</name>
    <dbReference type="NCBI Taxonomy" id="28513"/>
    <lineage>
        <taxon>Eukaryota</taxon>
        <taxon>Viridiplantae</taxon>
        <taxon>Streptophyta</taxon>
        <taxon>Embryophyta</taxon>
        <taxon>Tracheophyta</taxon>
        <taxon>Spermatophyta</taxon>
        <taxon>Magnoliopsida</taxon>
        <taxon>eudicotyledons</taxon>
        <taxon>Gunneridae</taxon>
        <taxon>Pentapetalae</taxon>
        <taxon>asterids</taxon>
        <taxon>lamiids</taxon>
        <taxon>Lamiales</taxon>
        <taxon>Lamiaceae</taxon>
        <taxon>Nepetoideae</taxon>
        <taxon>Mentheae</taxon>
        <taxon>Salviinae</taxon>
        <taxon>Salvia</taxon>
        <taxon>Salvia subgen. Calosphace</taxon>
    </lineage>
</organism>
<keyword evidence="3" id="KW-0723">Serine/threonine-protein kinase</keyword>
<reference evidence="19 20" key="1">
    <citation type="submission" date="2024-06" db="EMBL/GenBank/DDBJ databases">
        <title>A chromosome level genome sequence of Diviner's sage (Salvia divinorum).</title>
        <authorList>
            <person name="Ford S.A."/>
            <person name="Ro D.-K."/>
            <person name="Ness R.W."/>
            <person name="Phillips M.A."/>
        </authorList>
    </citation>
    <scope>NUCLEOTIDE SEQUENCE [LARGE SCALE GENOMIC DNA]</scope>
    <source>
        <strain evidence="19">SAF-2024a</strain>
        <tissue evidence="19">Leaf</tissue>
    </source>
</reference>
<evidence type="ECO:0000256" key="6">
    <source>
        <dbReference type="ARBA" id="ARBA00022723"/>
    </source>
</evidence>
<keyword evidence="7" id="KW-0677">Repeat</keyword>
<evidence type="ECO:0000256" key="15">
    <source>
        <dbReference type="PROSITE-ProRule" id="PRU10141"/>
    </source>
</evidence>
<dbReference type="FunFam" id="3.30.200.20:FF:000004">
    <property type="entry name" value="Calcium-dependent protein kinase 1"/>
    <property type="match status" value="1"/>
</dbReference>
<dbReference type="Pfam" id="PF00069">
    <property type="entry name" value="Pkinase"/>
    <property type="match status" value="1"/>
</dbReference>
<accession>A0ABD1HHV6</accession>
<evidence type="ECO:0000256" key="5">
    <source>
        <dbReference type="ARBA" id="ARBA00022679"/>
    </source>
</evidence>
<comment type="caution">
    <text evidence="19">The sequence shown here is derived from an EMBL/GenBank/DDBJ whole genome shotgun (WGS) entry which is preliminary data.</text>
</comment>
<evidence type="ECO:0000256" key="8">
    <source>
        <dbReference type="ARBA" id="ARBA00022741"/>
    </source>
</evidence>
<dbReference type="GO" id="GO:0005524">
    <property type="term" value="F:ATP binding"/>
    <property type="evidence" value="ECO:0007669"/>
    <property type="project" value="UniProtKB-UniRule"/>
</dbReference>
<dbReference type="AlphaFoldDB" id="A0ABD1HHV6"/>
<keyword evidence="4" id="KW-0597">Phosphoprotein</keyword>
<keyword evidence="17" id="KW-0472">Membrane</keyword>
<evidence type="ECO:0000256" key="14">
    <source>
        <dbReference type="ARBA" id="ARBA00048679"/>
    </source>
</evidence>
<proteinExistence type="inferred from homology"/>
<evidence type="ECO:0000256" key="2">
    <source>
        <dbReference type="ARBA" id="ARBA00012513"/>
    </source>
</evidence>
<dbReference type="Gene3D" id="3.30.200.20">
    <property type="entry name" value="Phosphorylase Kinase, domain 1"/>
    <property type="match status" value="1"/>
</dbReference>
<evidence type="ECO:0000313" key="20">
    <source>
        <dbReference type="Proteomes" id="UP001567538"/>
    </source>
</evidence>
<evidence type="ECO:0000256" key="4">
    <source>
        <dbReference type="ARBA" id="ARBA00022553"/>
    </source>
</evidence>
<comment type="catalytic activity">
    <reaction evidence="13">
        <text>L-threonyl-[protein] + ATP = O-phospho-L-threonyl-[protein] + ADP + H(+)</text>
        <dbReference type="Rhea" id="RHEA:46608"/>
        <dbReference type="Rhea" id="RHEA-COMP:11060"/>
        <dbReference type="Rhea" id="RHEA-COMP:11605"/>
        <dbReference type="ChEBI" id="CHEBI:15378"/>
        <dbReference type="ChEBI" id="CHEBI:30013"/>
        <dbReference type="ChEBI" id="CHEBI:30616"/>
        <dbReference type="ChEBI" id="CHEBI:61977"/>
        <dbReference type="ChEBI" id="CHEBI:456216"/>
        <dbReference type="EC" id="2.7.11.1"/>
    </reaction>
</comment>
<dbReference type="PROSITE" id="PS50011">
    <property type="entry name" value="PROTEIN_KINASE_DOM"/>
    <property type="match status" value="1"/>
</dbReference>
<keyword evidence="17" id="KW-0812">Transmembrane</keyword>
<evidence type="ECO:0000256" key="16">
    <source>
        <dbReference type="SAM" id="MobiDB-lite"/>
    </source>
</evidence>
<evidence type="ECO:0000313" key="19">
    <source>
        <dbReference type="EMBL" id="KAL1554634.1"/>
    </source>
</evidence>